<protein>
    <submittedName>
        <fullName evidence="1">Uncharacterized protein</fullName>
    </submittedName>
</protein>
<reference evidence="1 2" key="1">
    <citation type="submission" date="2019-05" db="EMBL/GenBank/DDBJ databases">
        <title>Another draft genome of Portunus trituberculatus and its Hox gene families provides insights of decapod evolution.</title>
        <authorList>
            <person name="Jeong J.-H."/>
            <person name="Song I."/>
            <person name="Kim S."/>
            <person name="Choi T."/>
            <person name="Kim D."/>
            <person name="Ryu S."/>
            <person name="Kim W."/>
        </authorList>
    </citation>
    <scope>NUCLEOTIDE SEQUENCE [LARGE SCALE GENOMIC DNA]</scope>
    <source>
        <tissue evidence="1">Muscle</tissue>
    </source>
</reference>
<name>A0A5B7EGG8_PORTR</name>
<comment type="caution">
    <text evidence="1">The sequence shown here is derived from an EMBL/GenBank/DDBJ whole genome shotgun (WGS) entry which is preliminary data.</text>
</comment>
<dbReference type="EMBL" id="VSRR010002573">
    <property type="protein sequence ID" value="MPC32143.1"/>
    <property type="molecule type" value="Genomic_DNA"/>
</dbReference>
<evidence type="ECO:0000313" key="2">
    <source>
        <dbReference type="Proteomes" id="UP000324222"/>
    </source>
</evidence>
<evidence type="ECO:0000313" key="1">
    <source>
        <dbReference type="EMBL" id="MPC32143.1"/>
    </source>
</evidence>
<gene>
    <name evidence="1" type="ORF">E2C01_025448</name>
</gene>
<proteinExistence type="predicted"/>
<dbReference type="AlphaFoldDB" id="A0A5B7EGG8"/>
<sequence length="85" mass="9533">MMYVPMDSASTKNSVKVKTKVRNGPLLLITLRSKDCSLFAYLFRVVIVSCRPVLITSVNVARSKASPRSTMVCFNRLVFIRIHVG</sequence>
<accession>A0A5B7EGG8</accession>
<keyword evidence="2" id="KW-1185">Reference proteome</keyword>
<dbReference type="Proteomes" id="UP000324222">
    <property type="component" value="Unassembled WGS sequence"/>
</dbReference>
<organism evidence="1 2">
    <name type="scientific">Portunus trituberculatus</name>
    <name type="common">Swimming crab</name>
    <name type="synonym">Neptunus trituberculatus</name>
    <dbReference type="NCBI Taxonomy" id="210409"/>
    <lineage>
        <taxon>Eukaryota</taxon>
        <taxon>Metazoa</taxon>
        <taxon>Ecdysozoa</taxon>
        <taxon>Arthropoda</taxon>
        <taxon>Crustacea</taxon>
        <taxon>Multicrustacea</taxon>
        <taxon>Malacostraca</taxon>
        <taxon>Eumalacostraca</taxon>
        <taxon>Eucarida</taxon>
        <taxon>Decapoda</taxon>
        <taxon>Pleocyemata</taxon>
        <taxon>Brachyura</taxon>
        <taxon>Eubrachyura</taxon>
        <taxon>Portunoidea</taxon>
        <taxon>Portunidae</taxon>
        <taxon>Portuninae</taxon>
        <taxon>Portunus</taxon>
    </lineage>
</organism>